<evidence type="ECO:0000256" key="1">
    <source>
        <dbReference type="ARBA" id="ARBA00004417"/>
    </source>
</evidence>
<dbReference type="GO" id="GO:0005524">
    <property type="term" value="F:ATP binding"/>
    <property type="evidence" value="ECO:0007669"/>
    <property type="project" value="UniProtKB-KW"/>
</dbReference>
<accession>A0A1N7EPX9</accession>
<keyword evidence="6" id="KW-0547">Nucleotide-binding</keyword>
<dbReference type="Gene3D" id="3.40.50.300">
    <property type="entry name" value="P-loop containing nucleotide triphosphate hydrolases"/>
    <property type="match status" value="2"/>
</dbReference>
<evidence type="ECO:0000256" key="9">
    <source>
        <dbReference type="ARBA" id="ARBA00023136"/>
    </source>
</evidence>
<evidence type="ECO:0000256" key="6">
    <source>
        <dbReference type="ARBA" id="ARBA00022741"/>
    </source>
</evidence>
<dbReference type="InterPro" id="IPR017871">
    <property type="entry name" value="ABC_transporter-like_CS"/>
</dbReference>
<keyword evidence="9" id="KW-0472">Membrane</keyword>
<dbReference type="InterPro" id="IPR050388">
    <property type="entry name" value="ABC_Ni/Peptide_Import"/>
</dbReference>
<comment type="similarity">
    <text evidence="2">Belongs to the ABC transporter superfamily.</text>
</comment>
<evidence type="ECO:0000313" key="11">
    <source>
        <dbReference type="EMBL" id="SIR90102.1"/>
    </source>
</evidence>
<dbReference type="PANTHER" id="PTHR43297">
    <property type="entry name" value="OLIGOPEPTIDE TRANSPORT ATP-BINDING PROTEIN APPD"/>
    <property type="match status" value="1"/>
</dbReference>
<proteinExistence type="inferred from homology"/>
<organism evidence="11 12">
    <name type="scientific">Moraxella cuniculi DSM 21768</name>
    <dbReference type="NCBI Taxonomy" id="1122245"/>
    <lineage>
        <taxon>Bacteria</taxon>
        <taxon>Pseudomonadati</taxon>
        <taxon>Pseudomonadota</taxon>
        <taxon>Gammaproteobacteria</taxon>
        <taxon>Moraxellales</taxon>
        <taxon>Moraxellaceae</taxon>
        <taxon>Moraxella</taxon>
    </lineage>
</organism>
<evidence type="ECO:0000313" key="12">
    <source>
        <dbReference type="Proteomes" id="UP000187495"/>
    </source>
</evidence>
<evidence type="ECO:0000256" key="8">
    <source>
        <dbReference type="ARBA" id="ARBA00022967"/>
    </source>
</evidence>
<keyword evidence="7 11" id="KW-0067">ATP-binding</keyword>
<keyword evidence="4" id="KW-1003">Cell membrane</keyword>
<dbReference type="GO" id="GO:0016887">
    <property type="term" value="F:ATP hydrolysis activity"/>
    <property type="evidence" value="ECO:0007669"/>
    <property type="project" value="InterPro"/>
</dbReference>
<dbReference type="PROSITE" id="PS50893">
    <property type="entry name" value="ABC_TRANSPORTER_2"/>
    <property type="match status" value="2"/>
</dbReference>
<feature type="domain" description="ABC transporter" evidence="10">
    <location>
        <begin position="286"/>
        <end position="506"/>
    </location>
</feature>
<name>A0A1N7EPX9_9GAMM</name>
<keyword evidence="8" id="KW-1278">Translocase</keyword>
<comment type="subcellular location">
    <subcellularLocation>
        <location evidence="1">Cell inner membrane</location>
        <topology evidence="1">Peripheral membrane protein</topology>
    </subcellularLocation>
</comment>
<dbReference type="PROSITE" id="PS00211">
    <property type="entry name" value="ABC_TRANSPORTER_1"/>
    <property type="match status" value="2"/>
</dbReference>
<evidence type="ECO:0000256" key="2">
    <source>
        <dbReference type="ARBA" id="ARBA00005417"/>
    </source>
</evidence>
<evidence type="ECO:0000256" key="4">
    <source>
        <dbReference type="ARBA" id="ARBA00022475"/>
    </source>
</evidence>
<dbReference type="Pfam" id="PF00005">
    <property type="entry name" value="ABC_tran"/>
    <property type="match status" value="2"/>
</dbReference>
<dbReference type="SUPFAM" id="SSF52540">
    <property type="entry name" value="P-loop containing nucleoside triphosphate hydrolases"/>
    <property type="match status" value="2"/>
</dbReference>
<evidence type="ECO:0000259" key="10">
    <source>
        <dbReference type="PROSITE" id="PS50893"/>
    </source>
</evidence>
<keyword evidence="12" id="KW-1185">Reference proteome</keyword>
<keyword evidence="5" id="KW-0997">Cell inner membrane</keyword>
<evidence type="ECO:0000256" key="5">
    <source>
        <dbReference type="ARBA" id="ARBA00022519"/>
    </source>
</evidence>
<dbReference type="InterPro" id="IPR003439">
    <property type="entry name" value="ABC_transporter-like_ATP-bd"/>
</dbReference>
<evidence type="ECO:0000256" key="7">
    <source>
        <dbReference type="ARBA" id="ARBA00022840"/>
    </source>
</evidence>
<dbReference type="PANTHER" id="PTHR43297:SF14">
    <property type="entry name" value="ATPASE AAA-TYPE CORE DOMAIN-CONTAINING PROTEIN"/>
    <property type="match status" value="1"/>
</dbReference>
<sequence>MHLTEIASPPCVLSLVNLSIWLQSDDKPALPLIENLTLHLHSGEVLGVVGRSGAAKTTLMLSLLGLLPQSFVLTAQSATFAGASLPIDKQGDEAAFLSLRGRGIGYIFQEPKAAFNPLHTVAKSFDELYRQLGLPKKQRKQDMLHWLRLVRLPNPEQFLHRYVHELSGGEARRISIAQVLALRPRLVIADEPTGALDSQLTDEILALLTDLCRQNDTALILVSHDLPSVMTHCDQLLALARTDDNCHHAIGTVQDLSNHAIVRQLLAVDYGTPTTPSINNTEQAVLELQQVAVGYRRFWWGIKQVLSGIDLQLQRGQIIGMMGASGIGKSTLAKAVLQLDNRLKVSGLVLIEGKNPHRLGAGSLRQLRRRVQLVMQEVKASLNPDLTILDSLLEAIAANDNQEPTSELALIDELLALCGLSKQLLCRYPDELSGGECQRICLVRALLARPSVLILDEPTAMLDRISIAKLLDLLKNINQQYGTAMFIISHDKAMLEAICHKIMALD</sequence>
<feature type="domain" description="ABC transporter" evidence="10">
    <location>
        <begin position="13"/>
        <end position="266"/>
    </location>
</feature>
<dbReference type="STRING" id="34061.B0189_02110"/>
<dbReference type="InterPro" id="IPR003593">
    <property type="entry name" value="AAA+_ATPase"/>
</dbReference>
<reference evidence="12" key="1">
    <citation type="submission" date="2017-01" db="EMBL/GenBank/DDBJ databases">
        <authorList>
            <person name="Varghese N."/>
            <person name="Submissions S."/>
        </authorList>
    </citation>
    <scope>NUCLEOTIDE SEQUENCE [LARGE SCALE GENOMIC DNA]</scope>
    <source>
        <strain evidence="12">DSM 21768</strain>
    </source>
</reference>
<dbReference type="Proteomes" id="UP000187495">
    <property type="component" value="Unassembled WGS sequence"/>
</dbReference>
<dbReference type="EMBL" id="FTNU01000006">
    <property type="protein sequence ID" value="SIR90102.1"/>
    <property type="molecule type" value="Genomic_DNA"/>
</dbReference>
<dbReference type="SMART" id="SM00382">
    <property type="entry name" value="AAA"/>
    <property type="match status" value="2"/>
</dbReference>
<protein>
    <submittedName>
        <fullName evidence="11">Microcin C transport system ATP-binding protein</fullName>
    </submittedName>
</protein>
<dbReference type="GO" id="GO:0005886">
    <property type="term" value="C:plasma membrane"/>
    <property type="evidence" value="ECO:0007669"/>
    <property type="project" value="UniProtKB-SubCell"/>
</dbReference>
<dbReference type="AlphaFoldDB" id="A0A1N7EPX9"/>
<evidence type="ECO:0000256" key="3">
    <source>
        <dbReference type="ARBA" id="ARBA00022448"/>
    </source>
</evidence>
<gene>
    <name evidence="11" type="ORF">SAMN02745664_10698</name>
</gene>
<dbReference type="RefSeq" id="WP_076555179.1">
    <property type="nucleotide sequence ID" value="NZ_FTNU01000006.1"/>
</dbReference>
<dbReference type="InterPro" id="IPR027417">
    <property type="entry name" value="P-loop_NTPase"/>
</dbReference>
<keyword evidence="3" id="KW-0813">Transport</keyword>